<dbReference type="EMBL" id="NIOF01000009">
    <property type="protein sequence ID" value="OWQ87609.1"/>
    <property type="molecule type" value="Genomic_DNA"/>
</dbReference>
<evidence type="ECO:0000313" key="3">
    <source>
        <dbReference type="Proteomes" id="UP000197468"/>
    </source>
</evidence>
<sequence>MAIHPASPLPDGLKRILWISRCVRALSLVGMATVALFFARFWSDADWIRKSVDSDWCNSCKTLSLDAASRALAALGTSPALVLTLVAFWQLWRLFGHFQRGNVFTTAAIAHLRRLSQALIAMAAVMPLSSTLAILALTMRNPPGQRVLVFQIGSQHYLQLLVGLVLLAMALVMQEARRMAQENAEFV</sequence>
<dbReference type="RefSeq" id="WP_088386391.1">
    <property type="nucleotide sequence ID" value="NZ_NIOF01000009.1"/>
</dbReference>
<comment type="caution">
    <text evidence="2">The sequence shown here is derived from an EMBL/GenBank/DDBJ whole genome shotgun (WGS) entry which is preliminary data.</text>
</comment>
<feature type="transmembrane region" description="Helical" evidence="1">
    <location>
        <begin position="157"/>
        <end position="173"/>
    </location>
</feature>
<organism evidence="2 3">
    <name type="scientific">Roseateles aquatilis</name>
    <dbReference type="NCBI Taxonomy" id="431061"/>
    <lineage>
        <taxon>Bacteria</taxon>
        <taxon>Pseudomonadati</taxon>
        <taxon>Pseudomonadota</taxon>
        <taxon>Betaproteobacteria</taxon>
        <taxon>Burkholderiales</taxon>
        <taxon>Sphaerotilaceae</taxon>
        <taxon>Roseateles</taxon>
    </lineage>
</organism>
<dbReference type="InterPro" id="IPR021354">
    <property type="entry name" value="DUF2975"/>
</dbReference>
<feature type="transmembrane region" description="Helical" evidence="1">
    <location>
        <begin position="22"/>
        <end position="42"/>
    </location>
</feature>
<dbReference type="AlphaFoldDB" id="A0A246J4V7"/>
<accession>A0A246J4V7</accession>
<reference evidence="2 3" key="1">
    <citation type="journal article" date="2008" name="Int. J. Syst. Evol. Microbiol.">
        <title>Description of Roseateles aquatilis sp. nov. and Roseateles terrae sp. nov., in the class Betaproteobacteria, and emended description of the genus Roseateles.</title>
        <authorList>
            <person name="Gomila M."/>
            <person name="Bowien B."/>
            <person name="Falsen E."/>
            <person name="Moore E.R."/>
            <person name="Lalucat J."/>
        </authorList>
    </citation>
    <scope>NUCLEOTIDE SEQUENCE [LARGE SCALE GENOMIC DNA]</scope>
    <source>
        <strain evidence="2 3">CCUG 48205</strain>
    </source>
</reference>
<keyword evidence="1" id="KW-0812">Transmembrane</keyword>
<proteinExistence type="predicted"/>
<evidence type="ECO:0000313" key="2">
    <source>
        <dbReference type="EMBL" id="OWQ87609.1"/>
    </source>
</evidence>
<gene>
    <name evidence="2" type="ORF">CDN99_18650</name>
</gene>
<evidence type="ECO:0000256" key="1">
    <source>
        <dbReference type="SAM" id="Phobius"/>
    </source>
</evidence>
<dbReference type="Proteomes" id="UP000197468">
    <property type="component" value="Unassembled WGS sequence"/>
</dbReference>
<feature type="transmembrane region" description="Helical" evidence="1">
    <location>
        <begin position="71"/>
        <end position="92"/>
    </location>
</feature>
<keyword evidence="3" id="KW-1185">Reference proteome</keyword>
<name>A0A246J4V7_9BURK</name>
<evidence type="ECO:0008006" key="4">
    <source>
        <dbReference type="Google" id="ProtNLM"/>
    </source>
</evidence>
<keyword evidence="1" id="KW-1133">Transmembrane helix</keyword>
<feature type="transmembrane region" description="Helical" evidence="1">
    <location>
        <begin position="118"/>
        <end position="137"/>
    </location>
</feature>
<keyword evidence="1" id="KW-0472">Membrane</keyword>
<protein>
    <recommendedName>
        <fullName evidence="4">DUF2975 domain-containing protein</fullName>
    </recommendedName>
</protein>
<dbReference type="Pfam" id="PF11188">
    <property type="entry name" value="DUF2975"/>
    <property type="match status" value="1"/>
</dbReference>
<dbReference type="OrthoDB" id="9153951at2"/>